<evidence type="ECO:0000313" key="1">
    <source>
        <dbReference type="EMBL" id="KAJ1205870.1"/>
    </source>
</evidence>
<comment type="caution">
    <text evidence="1">The sequence shown here is derived from an EMBL/GenBank/DDBJ whole genome shotgun (WGS) entry which is preliminary data.</text>
</comment>
<dbReference type="Proteomes" id="UP001066276">
    <property type="component" value="Chromosome 1_2"/>
</dbReference>
<keyword evidence="2" id="KW-1185">Reference proteome</keyword>
<dbReference type="AlphaFoldDB" id="A0AAV7VYZ9"/>
<dbReference type="EMBL" id="JANPWB010000002">
    <property type="protein sequence ID" value="KAJ1205870.1"/>
    <property type="molecule type" value="Genomic_DNA"/>
</dbReference>
<reference evidence="1" key="1">
    <citation type="journal article" date="2022" name="bioRxiv">
        <title>Sequencing and chromosome-scale assembly of the giantPleurodeles waltlgenome.</title>
        <authorList>
            <person name="Brown T."/>
            <person name="Elewa A."/>
            <person name="Iarovenko S."/>
            <person name="Subramanian E."/>
            <person name="Araus A.J."/>
            <person name="Petzold A."/>
            <person name="Susuki M."/>
            <person name="Suzuki K.-i.T."/>
            <person name="Hayashi T."/>
            <person name="Toyoda A."/>
            <person name="Oliveira C."/>
            <person name="Osipova E."/>
            <person name="Leigh N.D."/>
            <person name="Simon A."/>
            <person name="Yun M.H."/>
        </authorList>
    </citation>
    <scope>NUCLEOTIDE SEQUENCE</scope>
    <source>
        <strain evidence="1">20211129_DDA</strain>
        <tissue evidence="1">Liver</tissue>
    </source>
</reference>
<evidence type="ECO:0000313" key="2">
    <source>
        <dbReference type="Proteomes" id="UP001066276"/>
    </source>
</evidence>
<gene>
    <name evidence="1" type="ORF">NDU88_001295</name>
</gene>
<proteinExistence type="predicted"/>
<organism evidence="1 2">
    <name type="scientific">Pleurodeles waltl</name>
    <name type="common">Iberian ribbed newt</name>
    <dbReference type="NCBI Taxonomy" id="8319"/>
    <lineage>
        <taxon>Eukaryota</taxon>
        <taxon>Metazoa</taxon>
        <taxon>Chordata</taxon>
        <taxon>Craniata</taxon>
        <taxon>Vertebrata</taxon>
        <taxon>Euteleostomi</taxon>
        <taxon>Amphibia</taxon>
        <taxon>Batrachia</taxon>
        <taxon>Caudata</taxon>
        <taxon>Salamandroidea</taxon>
        <taxon>Salamandridae</taxon>
        <taxon>Pleurodelinae</taxon>
        <taxon>Pleurodeles</taxon>
    </lineage>
</organism>
<protein>
    <submittedName>
        <fullName evidence="1">Uncharacterized protein</fullName>
    </submittedName>
</protein>
<sequence length="86" mass="8996">MCGGGVDLAGHQRLCLRGGPAHQEQYRSRCGSRLGRPCAGRDGGARPVAAEGRRQSLNRPASLWTLARSRPEGSAPGCGEVWGATP</sequence>
<name>A0AAV7VYZ9_PLEWA</name>
<accession>A0AAV7VYZ9</accession>